<organism evidence="1 2">
    <name type="scientific">Bacillus phage Bp8p-C</name>
    <dbReference type="NCBI Taxonomy" id="1445810"/>
    <lineage>
        <taxon>Viruses</taxon>
        <taxon>Duplodnaviria</taxon>
        <taxon>Heunggongvirae</taxon>
        <taxon>Uroviricota</taxon>
        <taxon>Caudoviricetes</taxon>
        <taxon>Herelleviridae</taxon>
        <taxon>Bastillevirinae</taxon>
        <taxon>Agatevirus</taxon>
        <taxon>Agatevirus Bp8pC</taxon>
    </lineage>
</organism>
<dbReference type="Proteomes" id="UP000030232">
    <property type="component" value="Segment"/>
</dbReference>
<evidence type="ECO:0000313" key="2">
    <source>
        <dbReference type="Proteomes" id="UP000030232"/>
    </source>
</evidence>
<dbReference type="RefSeq" id="YP_009226911.1">
    <property type="nucleotide sequence ID" value="NC_029121.1"/>
</dbReference>
<proteinExistence type="predicted"/>
<evidence type="ECO:0000313" key="1">
    <source>
        <dbReference type="EMBL" id="AHJ87434.1"/>
    </source>
</evidence>
<keyword evidence="2" id="KW-1185">Reference proteome</keyword>
<dbReference type="EMBL" id="KJ010547">
    <property type="protein sequence ID" value="AHJ87434.1"/>
    <property type="molecule type" value="Genomic_DNA"/>
</dbReference>
<dbReference type="OrthoDB" id="32593at10239"/>
<name>A0A0A0PIS0_9CAUD</name>
<dbReference type="KEGG" id="vg:26797818"/>
<dbReference type="GeneID" id="26797818"/>
<gene>
    <name evidence="1" type="ORF">Bp8pC_003</name>
</gene>
<reference evidence="1 2" key="1">
    <citation type="journal article" date="2015" name="Appl. Environ. Microbiol.">
        <title>Effects of actin-like proteins encoded by two Bacillus pumilus phages on unstable lysogeny, revealed by genomic analysis.</title>
        <authorList>
            <person name="Yuan Y."/>
            <person name="Peng Q."/>
            <person name="Wu D."/>
            <person name="Kou Z."/>
            <person name="Wu Y."/>
            <person name="Liu P."/>
            <person name="Gao M."/>
        </authorList>
    </citation>
    <scope>NUCLEOTIDE SEQUENCE [LARGE SCALE GENOMIC DNA]</scope>
</reference>
<protein>
    <submittedName>
        <fullName evidence="1">Uncharacterized protein</fullName>
    </submittedName>
</protein>
<accession>A0A0A0PIS0</accession>
<sequence>MDLMEILLPYTTDMGDAGRFPIRVKLGPAVPGATMDMMTTSRKRIKVIDHSREVVHLKLEKYNTEITVPADRLEVVLPADLLVIIEAGMLPFLNEEHIELAVSTMSRESLTKTIINLVSRNEQGKRRIQHLQSIVREKQRVLDRIYSILDSSEVAGGEGN</sequence>